<dbReference type="SUPFAM" id="SSF51735">
    <property type="entry name" value="NAD(P)-binding Rossmann-fold domains"/>
    <property type="match status" value="1"/>
</dbReference>
<dbReference type="EMBL" id="FQUH01000037">
    <property type="protein sequence ID" value="SHG18632.1"/>
    <property type="molecule type" value="Genomic_DNA"/>
</dbReference>
<dbReference type="PANTHER" id="PTHR44196:SF1">
    <property type="entry name" value="DEHYDROGENASE_REDUCTASE SDR FAMILY MEMBER 7B"/>
    <property type="match status" value="1"/>
</dbReference>
<dbReference type="Pfam" id="PF00106">
    <property type="entry name" value="adh_short"/>
    <property type="match status" value="1"/>
</dbReference>
<evidence type="ECO:0000313" key="3">
    <source>
        <dbReference type="EMBL" id="SHG18632.1"/>
    </source>
</evidence>
<proteinExistence type="inferred from homology"/>
<dbReference type="RefSeq" id="WP_072963742.1">
    <property type="nucleotide sequence ID" value="NZ_FQUH01000037.1"/>
</dbReference>
<dbReference type="InterPro" id="IPR036291">
    <property type="entry name" value="NAD(P)-bd_dom_sf"/>
</dbReference>
<dbReference type="PROSITE" id="PS00061">
    <property type="entry name" value="ADH_SHORT"/>
    <property type="match status" value="1"/>
</dbReference>
<dbReference type="AlphaFoldDB" id="A0A1M5HS06"/>
<accession>A0A1M5HS06</accession>
<evidence type="ECO:0000256" key="2">
    <source>
        <dbReference type="ARBA" id="ARBA00023002"/>
    </source>
</evidence>
<name>A0A1M5HS06_VIBGA</name>
<dbReference type="NCBIfam" id="NF004765">
    <property type="entry name" value="PRK06101.1"/>
    <property type="match status" value="1"/>
</dbReference>
<dbReference type="GO" id="GO:0016491">
    <property type="term" value="F:oxidoreductase activity"/>
    <property type="evidence" value="ECO:0007669"/>
    <property type="project" value="UniProtKB-KW"/>
</dbReference>
<reference evidence="4" key="1">
    <citation type="submission" date="2016-11" db="EMBL/GenBank/DDBJ databases">
        <authorList>
            <person name="Varghese N."/>
            <person name="Submissions S."/>
        </authorList>
    </citation>
    <scope>NUCLEOTIDE SEQUENCE [LARGE SCALE GENOMIC DNA]</scope>
    <source>
        <strain evidence="4">DSM 21264</strain>
    </source>
</reference>
<dbReference type="InterPro" id="IPR020904">
    <property type="entry name" value="Sc_DH/Rdtase_CS"/>
</dbReference>
<dbReference type="PRINTS" id="PR00081">
    <property type="entry name" value="GDHRDH"/>
</dbReference>
<keyword evidence="2" id="KW-0560">Oxidoreductase</keyword>
<keyword evidence="4" id="KW-1185">Reference proteome</keyword>
<dbReference type="GO" id="GO:0016020">
    <property type="term" value="C:membrane"/>
    <property type="evidence" value="ECO:0007669"/>
    <property type="project" value="TreeGrafter"/>
</dbReference>
<dbReference type="PANTHER" id="PTHR44196">
    <property type="entry name" value="DEHYDROGENASE/REDUCTASE SDR FAMILY MEMBER 7B"/>
    <property type="match status" value="1"/>
</dbReference>
<gene>
    <name evidence="3" type="ORF">SAMN02745781_04173</name>
</gene>
<organism evidence="3 4">
    <name type="scientific">Vibrio gazogenes DSM 21264 = NBRC 103151</name>
    <dbReference type="NCBI Taxonomy" id="1123492"/>
    <lineage>
        <taxon>Bacteria</taxon>
        <taxon>Pseudomonadati</taxon>
        <taxon>Pseudomonadota</taxon>
        <taxon>Gammaproteobacteria</taxon>
        <taxon>Vibrionales</taxon>
        <taxon>Vibrionaceae</taxon>
        <taxon>Vibrio</taxon>
    </lineage>
</organism>
<comment type="similarity">
    <text evidence="1">Belongs to the short-chain dehydrogenases/reductases (SDR) family.</text>
</comment>
<dbReference type="InterPro" id="IPR002347">
    <property type="entry name" value="SDR_fam"/>
</dbReference>
<dbReference type="Gene3D" id="3.40.50.720">
    <property type="entry name" value="NAD(P)-binding Rossmann-like Domain"/>
    <property type="match status" value="1"/>
</dbReference>
<evidence type="ECO:0000256" key="1">
    <source>
        <dbReference type="ARBA" id="ARBA00006484"/>
    </source>
</evidence>
<sequence length="246" mass="26946">MSGVLITGATSGIGKQLAQDYARQGLQVLACGRNEAVLNELCEVSTSIIPLRFDLTDFEQTLAVLSELPFIPTLWILNAGGCEYIDDGVMDAQLMARVMQINVLGVANTIEAIQPYLKSGHRVAIVGSIASELALPRAEAYGSSKAAVGYLVRALRLSWASKGIDVTCVFPGFVATPLTEKNTFEMPMMISVESASQAIRCGLAKGVANLYFPARFTWMIRLLGMLPYRWQYQLVSRFFAPKRTRQ</sequence>
<dbReference type="Proteomes" id="UP000184159">
    <property type="component" value="Unassembled WGS sequence"/>
</dbReference>
<protein>
    <submittedName>
        <fullName evidence="3">Short-chain dehydrogenase</fullName>
    </submittedName>
</protein>
<evidence type="ECO:0000313" key="4">
    <source>
        <dbReference type="Proteomes" id="UP000184159"/>
    </source>
</evidence>